<organism evidence="1 2">
    <name type="scientific">Rubripirellula amarantea</name>
    <dbReference type="NCBI Taxonomy" id="2527999"/>
    <lineage>
        <taxon>Bacteria</taxon>
        <taxon>Pseudomonadati</taxon>
        <taxon>Planctomycetota</taxon>
        <taxon>Planctomycetia</taxon>
        <taxon>Pirellulales</taxon>
        <taxon>Pirellulaceae</taxon>
        <taxon>Rubripirellula</taxon>
    </lineage>
</organism>
<sequence>MRNLDERKVAQSTILPRKPVPHSIDLEGKCRTYLPRRRVPLDRKAFTLTGLGNSRKTIFLQQGQVADDNHT</sequence>
<evidence type="ECO:0000313" key="1">
    <source>
        <dbReference type="EMBL" id="TWT50714.1"/>
    </source>
</evidence>
<dbReference type="AlphaFoldDB" id="A0A5C5WIR6"/>
<gene>
    <name evidence="1" type="ORF">Pla22_34570</name>
</gene>
<accession>A0A5C5WIR6</accession>
<protein>
    <submittedName>
        <fullName evidence="1">Uncharacterized protein</fullName>
    </submittedName>
</protein>
<dbReference type="Proteomes" id="UP000316598">
    <property type="component" value="Unassembled WGS sequence"/>
</dbReference>
<dbReference type="EMBL" id="SJPI01000002">
    <property type="protein sequence ID" value="TWT50714.1"/>
    <property type="molecule type" value="Genomic_DNA"/>
</dbReference>
<keyword evidence="2" id="KW-1185">Reference proteome</keyword>
<name>A0A5C5WIR6_9BACT</name>
<comment type="caution">
    <text evidence="1">The sequence shown here is derived from an EMBL/GenBank/DDBJ whole genome shotgun (WGS) entry which is preliminary data.</text>
</comment>
<reference evidence="1 2" key="1">
    <citation type="submission" date="2019-02" db="EMBL/GenBank/DDBJ databases">
        <title>Deep-cultivation of Planctomycetes and their phenomic and genomic characterization uncovers novel biology.</title>
        <authorList>
            <person name="Wiegand S."/>
            <person name="Jogler M."/>
            <person name="Boedeker C."/>
            <person name="Pinto D."/>
            <person name="Vollmers J."/>
            <person name="Rivas-Marin E."/>
            <person name="Kohn T."/>
            <person name="Peeters S.H."/>
            <person name="Heuer A."/>
            <person name="Rast P."/>
            <person name="Oberbeckmann S."/>
            <person name="Bunk B."/>
            <person name="Jeske O."/>
            <person name="Meyerdierks A."/>
            <person name="Storesund J.E."/>
            <person name="Kallscheuer N."/>
            <person name="Luecker S."/>
            <person name="Lage O.M."/>
            <person name="Pohl T."/>
            <person name="Merkel B.J."/>
            <person name="Hornburger P."/>
            <person name="Mueller R.-W."/>
            <person name="Bruemmer F."/>
            <person name="Labrenz M."/>
            <person name="Spormann A.M."/>
            <person name="Op Den Camp H."/>
            <person name="Overmann J."/>
            <person name="Amann R."/>
            <person name="Jetten M.S.M."/>
            <person name="Mascher T."/>
            <person name="Medema M.H."/>
            <person name="Devos D.P."/>
            <person name="Kaster A.-K."/>
            <person name="Ovreas L."/>
            <person name="Rohde M."/>
            <person name="Galperin M.Y."/>
            <person name="Jogler C."/>
        </authorList>
    </citation>
    <scope>NUCLEOTIDE SEQUENCE [LARGE SCALE GENOMIC DNA]</scope>
    <source>
        <strain evidence="1 2">Pla22</strain>
    </source>
</reference>
<proteinExistence type="predicted"/>
<evidence type="ECO:0000313" key="2">
    <source>
        <dbReference type="Proteomes" id="UP000316598"/>
    </source>
</evidence>